<dbReference type="KEGG" id="npi:G7071_17715"/>
<dbReference type="Proteomes" id="UP000502035">
    <property type="component" value="Chromosome"/>
</dbReference>
<dbReference type="PANTHER" id="PTHR34374:SF1">
    <property type="entry name" value="LARGE RIBOSOMAL RNA SUBUNIT ACCUMULATION PROTEIN YCED HOMOLOG 1, CHLOROPLASTIC"/>
    <property type="match status" value="1"/>
</dbReference>
<evidence type="ECO:0000256" key="1">
    <source>
        <dbReference type="SAM" id="MobiDB-lite"/>
    </source>
</evidence>
<name>A0A6G7YL96_9ACTN</name>
<evidence type="ECO:0000313" key="3">
    <source>
        <dbReference type="Proteomes" id="UP000502035"/>
    </source>
</evidence>
<reference evidence="2 3" key="1">
    <citation type="submission" date="2020-03" db="EMBL/GenBank/DDBJ databases">
        <title>Nocardioides sp. nov., isolated from fish.</title>
        <authorList>
            <person name="Hyun D.-W."/>
            <person name="Bae J.-W."/>
        </authorList>
    </citation>
    <scope>NUCLEOTIDE SEQUENCE [LARGE SCALE GENOMIC DNA]</scope>
    <source>
        <strain evidence="2 3">HDW12A</strain>
    </source>
</reference>
<proteinExistence type="predicted"/>
<dbReference type="Pfam" id="PF02620">
    <property type="entry name" value="YceD"/>
    <property type="match status" value="1"/>
</dbReference>
<dbReference type="AlphaFoldDB" id="A0A6G7YL96"/>
<dbReference type="EMBL" id="CP049866">
    <property type="protein sequence ID" value="QIK77507.1"/>
    <property type="molecule type" value="Genomic_DNA"/>
</dbReference>
<feature type="compositionally biased region" description="Basic and acidic residues" evidence="1">
    <location>
        <begin position="160"/>
        <end position="170"/>
    </location>
</feature>
<evidence type="ECO:0000313" key="2">
    <source>
        <dbReference type="EMBL" id="QIK77507.1"/>
    </source>
</evidence>
<dbReference type="InterPro" id="IPR003772">
    <property type="entry name" value="YceD"/>
</dbReference>
<organism evidence="2 3">
    <name type="scientific">Nocardioides piscis</name>
    <dbReference type="NCBI Taxonomy" id="2714938"/>
    <lineage>
        <taxon>Bacteria</taxon>
        <taxon>Bacillati</taxon>
        <taxon>Actinomycetota</taxon>
        <taxon>Actinomycetes</taxon>
        <taxon>Propionibacteriales</taxon>
        <taxon>Nocardioidaceae</taxon>
        <taxon>Nocardioides</taxon>
    </lineage>
</organism>
<feature type="compositionally biased region" description="Polar residues" evidence="1">
    <location>
        <begin position="177"/>
        <end position="187"/>
    </location>
</feature>
<sequence length="187" mass="20590">MTSLDPRAPLVLDTRELGRRPGSQRETVHTVPAPAELGIEVLHVPEGSPVELDLRLEAVMEGVLVSGSASAELVGECARCLEPIEEEITVRFQELFVYDDAKHDPSDTDVDDEVSRLEDDLLDLEPMLRDAVVLALPFQPLCEEDCPGLCVECGAKLADDPDHAHEEQIDPRWAGLQTLQDRSNTTD</sequence>
<feature type="region of interest" description="Disordered" evidence="1">
    <location>
        <begin position="160"/>
        <end position="187"/>
    </location>
</feature>
<protein>
    <submittedName>
        <fullName evidence="2">DUF177 domain-containing protein</fullName>
    </submittedName>
</protein>
<gene>
    <name evidence="2" type="ORF">G7071_17715</name>
</gene>
<dbReference type="PANTHER" id="PTHR34374">
    <property type="entry name" value="LARGE RIBOSOMAL RNA SUBUNIT ACCUMULATION PROTEIN YCED HOMOLOG 1, CHLOROPLASTIC"/>
    <property type="match status" value="1"/>
</dbReference>
<accession>A0A6G7YL96</accession>
<keyword evidence="3" id="KW-1185">Reference proteome</keyword>